<dbReference type="Pfam" id="PF01391">
    <property type="entry name" value="Collagen"/>
    <property type="match status" value="1"/>
</dbReference>
<dbReference type="GeneTree" id="ENSGT01150000288716"/>
<dbReference type="GO" id="GO:0005615">
    <property type="term" value="C:extracellular space"/>
    <property type="evidence" value="ECO:0007669"/>
    <property type="project" value="TreeGrafter"/>
</dbReference>
<dbReference type="Proteomes" id="UP000694397">
    <property type="component" value="Chromosome 4"/>
</dbReference>
<evidence type="ECO:0000313" key="2">
    <source>
        <dbReference type="Ensembl" id="ENSSFOP00015041473.1"/>
    </source>
</evidence>
<name>A0A8C9SWI9_SCLFO</name>
<dbReference type="AlphaFoldDB" id="A0A8C9SWI9"/>
<sequence length="193" mass="19807">QPGRSGPLGQPGTPGFRGEKGDPGPPGFGGELGQPGFPGIPGPKGQSGAPGLPGLPGSPGEKRNAGLPGIPGTCTHTRRLHTHTYLHTKSFLSFGKPLLNEAFRVFLDQKASMELQDPQALMGQQVSQENQAVLDRLGCQETKARLGAMAYLDPGPKGSAGPPGAPGGSGKCKSNLGSTACLFCHLVSLFYSP</sequence>
<dbReference type="GO" id="GO:0032836">
    <property type="term" value="P:glomerular basement membrane development"/>
    <property type="evidence" value="ECO:0007669"/>
    <property type="project" value="TreeGrafter"/>
</dbReference>
<proteinExistence type="predicted"/>
<evidence type="ECO:0000313" key="3">
    <source>
        <dbReference type="Proteomes" id="UP000694397"/>
    </source>
</evidence>
<feature type="region of interest" description="Disordered" evidence="1">
    <location>
        <begin position="1"/>
        <end position="75"/>
    </location>
</feature>
<dbReference type="InterPro" id="IPR008160">
    <property type="entry name" value="Collagen"/>
</dbReference>
<evidence type="ECO:0000256" key="1">
    <source>
        <dbReference type="SAM" id="MobiDB-lite"/>
    </source>
</evidence>
<accession>A0A8C9SWI9</accession>
<reference evidence="2" key="2">
    <citation type="submission" date="2025-08" db="UniProtKB">
        <authorList>
            <consortium name="Ensembl"/>
        </authorList>
    </citation>
    <scope>IDENTIFICATION</scope>
</reference>
<reference evidence="2" key="3">
    <citation type="submission" date="2025-09" db="UniProtKB">
        <authorList>
            <consortium name="Ensembl"/>
        </authorList>
    </citation>
    <scope>IDENTIFICATION</scope>
</reference>
<dbReference type="GO" id="GO:0030020">
    <property type="term" value="F:extracellular matrix structural constituent conferring tensile strength"/>
    <property type="evidence" value="ECO:0007669"/>
    <property type="project" value="TreeGrafter"/>
</dbReference>
<protein>
    <submittedName>
        <fullName evidence="2">Uncharacterized protein</fullName>
    </submittedName>
</protein>
<dbReference type="GO" id="GO:0005587">
    <property type="term" value="C:collagen type IV trimer"/>
    <property type="evidence" value="ECO:0007669"/>
    <property type="project" value="TreeGrafter"/>
</dbReference>
<dbReference type="PANTHER" id="PTHR24023">
    <property type="entry name" value="COLLAGEN ALPHA"/>
    <property type="match status" value="1"/>
</dbReference>
<reference evidence="2 3" key="1">
    <citation type="submission" date="2019-04" db="EMBL/GenBank/DDBJ databases">
        <authorList>
            <consortium name="Wellcome Sanger Institute Data Sharing"/>
        </authorList>
    </citation>
    <scope>NUCLEOTIDE SEQUENCE [LARGE SCALE GENOMIC DNA]</scope>
</reference>
<keyword evidence="3" id="KW-1185">Reference proteome</keyword>
<organism evidence="2 3">
    <name type="scientific">Scleropages formosus</name>
    <name type="common">Asian bonytongue</name>
    <name type="synonym">Osteoglossum formosum</name>
    <dbReference type="NCBI Taxonomy" id="113540"/>
    <lineage>
        <taxon>Eukaryota</taxon>
        <taxon>Metazoa</taxon>
        <taxon>Chordata</taxon>
        <taxon>Craniata</taxon>
        <taxon>Vertebrata</taxon>
        <taxon>Euteleostomi</taxon>
        <taxon>Actinopterygii</taxon>
        <taxon>Neopterygii</taxon>
        <taxon>Teleostei</taxon>
        <taxon>Osteoglossocephala</taxon>
        <taxon>Osteoglossomorpha</taxon>
        <taxon>Osteoglossiformes</taxon>
        <taxon>Osteoglossidae</taxon>
        <taxon>Scleropages</taxon>
    </lineage>
</organism>
<dbReference type="InterPro" id="IPR050149">
    <property type="entry name" value="Collagen_superfamily"/>
</dbReference>
<dbReference type="PANTHER" id="PTHR24023:SF714">
    <property type="entry name" value="COLLAGEN ALPHA-4(IV) CHAIN"/>
    <property type="match status" value="1"/>
</dbReference>
<dbReference type="Ensembl" id="ENSSFOT00015076019.1">
    <property type="protein sequence ID" value="ENSSFOP00015041473.1"/>
    <property type="gene ID" value="ENSSFOG00015032949.1"/>
</dbReference>